<dbReference type="InterPro" id="IPR058240">
    <property type="entry name" value="rSAM_sf"/>
</dbReference>
<dbReference type="SFLD" id="SFLDG01065">
    <property type="entry name" value="anaerobic_coproporphyrinogen-I"/>
    <property type="match status" value="1"/>
</dbReference>
<keyword evidence="5" id="KW-1185">Reference proteome</keyword>
<evidence type="ECO:0000256" key="2">
    <source>
        <dbReference type="RuleBase" id="RU364116"/>
    </source>
</evidence>
<comment type="function">
    <text evidence="2">Probably acts as a heme chaperone, transferring heme to an unknown acceptor. Binds one molecule of heme per monomer, possibly covalently. Binds 1 [4Fe-4S] cluster. The cluster is coordinated with 3 cysteines and an exchangeable S-adenosyl-L-methionine.</text>
</comment>
<reference evidence="5" key="1">
    <citation type="submission" date="2017-12" db="EMBL/GenBank/DDBJ databases">
        <title>Draft genome sequence of Telmatospirillum siberiense 26-4b1T, an acidotolerant peatland alphaproteobacterium potentially involved in sulfur cycling.</title>
        <authorList>
            <person name="Hausmann B."/>
            <person name="Pjevac P."/>
            <person name="Schreck K."/>
            <person name="Herbold C.W."/>
            <person name="Daims H."/>
            <person name="Wagner M."/>
            <person name="Pester M."/>
            <person name="Loy A."/>
        </authorList>
    </citation>
    <scope>NUCLEOTIDE SEQUENCE [LARGE SCALE GENOMIC DNA]</scope>
    <source>
        <strain evidence="5">26-4b1</strain>
    </source>
</reference>
<comment type="similarity">
    <text evidence="1">Belongs to the anaerobic coproporphyrinogen-III oxidase family. HemW subfamily.</text>
</comment>
<dbReference type="InterPro" id="IPR006638">
    <property type="entry name" value="Elp3/MiaA/NifB-like_rSAM"/>
</dbReference>
<evidence type="ECO:0000313" key="5">
    <source>
        <dbReference type="Proteomes" id="UP000233293"/>
    </source>
</evidence>
<comment type="caution">
    <text evidence="4">The sequence shown here is derived from an EMBL/GenBank/DDBJ whole genome shotgun (WGS) entry which is preliminary data.</text>
</comment>
<evidence type="ECO:0000256" key="1">
    <source>
        <dbReference type="ARBA" id="ARBA00006100"/>
    </source>
</evidence>
<dbReference type="EMBL" id="PIUM01000020">
    <property type="protein sequence ID" value="PKU23475.1"/>
    <property type="molecule type" value="Genomic_DNA"/>
</dbReference>
<dbReference type="SFLD" id="SFLDF00288">
    <property type="entry name" value="HemN-like__clustered_with_nucl"/>
    <property type="match status" value="1"/>
</dbReference>
<dbReference type="GO" id="GO:0046872">
    <property type="term" value="F:metal ion binding"/>
    <property type="evidence" value="ECO:0007669"/>
    <property type="project" value="UniProtKB-UniRule"/>
</dbReference>
<evidence type="ECO:0000313" key="4">
    <source>
        <dbReference type="EMBL" id="PKU23475.1"/>
    </source>
</evidence>
<protein>
    <recommendedName>
        <fullName evidence="2">Heme chaperone HemW</fullName>
    </recommendedName>
</protein>
<dbReference type="SUPFAM" id="SSF102114">
    <property type="entry name" value="Radical SAM enzymes"/>
    <property type="match status" value="1"/>
</dbReference>
<keyword evidence="2" id="KW-0143">Chaperone</keyword>
<dbReference type="SMART" id="SM00729">
    <property type="entry name" value="Elp3"/>
    <property type="match status" value="1"/>
</dbReference>
<dbReference type="InterPro" id="IPR004559">
    <property type="entry name" value="HemW-like"/>
</dbReference>
<keyword evidence="2" id="KW-0949">S-adenosyl-L-methionine</keyword>
<gene>
    <name evidence="4" type="ORF">CWS72_16610</name>
</gene>
<comment type="subcellular location">
    <subcellularLocation>
        <location evidence="2">Cytoplasm</location>
    </subcellularLocation>
</comment>
<keyword evidence="2" id="KW-0408">Iron</keyword>
<dbReference type="Gene3D" id="3.30.750.200">
    <property type="match status" value="1"/>
</dbReference>
<dbReference type="GO" id="GO:0051539">
    <property type="term" value="F:4 iron, 4 sulfur cluster binding"/>
    <property type="evidence" value="ECO:0007669"/>
    <property type="project" value="UniProtKB-UniRule"/>
</dbReference>
<keyword evidence="2" id="KW-0004">4Fe-4S</keyword>
<dbReference type="PANTHER" id="PTHR13932:SF5">
    <property type="entry name" value="RADICAL S-ADENOSYL METHIONINE DOMAIN-CONTAINING PROTEIN 1, MITOCHONDRIAL"/>
    <property type="match status" value="1"/>
</dbReference>
<feature type="domain" description="Radical SAM core" evidence="3">
    <location>
        <begin position="1"/>
        <end position="234"/>
    </location>
</feature>
<dbReference type="RefSeq" id="WP_101251746.1">
    <property type="nucleotide sequence ID" value="NZ_PIUM01000020.1"/>
</dbReference>
<keyword evidence="2" id="KW-0411">Iron-sulfur</keyword>
<dbReference type="Pfam" id="PF06969">
    <property type="entry name" value="HemN_C"/>
    <property type="match status" value="1"/>
</dbReference>
<dbReference type="OrthoDB" id="9808022at2"/>
<dbReference type="PROSITE" id="PS51918">
    <property type="entry name" value="RADICAL_SAM"/>
    <property type="match status" value="1"/>
</dbReference>
<dbReference type="SFLD" id="SFLDF00562">
    <property type="entry name" value="HemN-like__clustered_with_heat"/>
    <property type="match status" value="1"/>
</dbReference>
<dbReference type="InterPro" id="IPR007197">
    <property type="entry name" value="rSAM"/>
</dbReference>
<dbReference type="AlphaFoldDB" id="A0A2N3PSU0"/>
<keyword evidence="2" id="KW-0349">Heme</keyword>
<dbReference type="InterPro" id="IPR010723">
    <property type="entry name" value="HemN_C"/>
</dbReference>
<organism evidence="4 5">
    <name type="scientific">Telmatospirillum siberiense</name>
    <dbReference type="NCBI Taxonomy" id="382514"/>
    <lineage>
        <taxon>Bacteria</taxon>
        <taxon>Pseudomonadati</taxon>
        <taxon>Pseudomonadota</taxon>
        <taxon>Alphaproteobacteria</taxon>
        <taxon>Rhodospirillales</taxon>
        <taxon>Rhodospirillaceae</taxon>
        <taxon>Telmatospirillum</taxon>
    </lineage>
</organism>
<dbReference type="PANTHER" id="PTHR13932">
    <property type="entry name" value="COPROPORPHYRINIGEN III OXIDASE"/>
    <property type="match status" value="1"/>
</dbReference>
<evidence type="ECO:0000259" key="3">
    <source>
        <dbReference type="PROSITE" id="PS51918"/>
    </source>
</evidence>
<proteinExistence type="inferred from homology"/>
<dbReference type="Pfam" id="PF04055">
    <property type="entry name" value="Radical_SAM"/>
    <property type="match status" value="1"/>
</dbReference>
<keyword evidence="2" id="KW-0479">Metal-binding</keyword>
<dbReference type="GO" id="GO:0006779">
    <property type="term" value="P:porphyrin-containing compound biosynthetic process"/>
    <property type="evidence" value="ECO:0007669"/>
    <property type="project" value="InterPro"/>
</dbReference>
<accession>A0A2N3PSU0</accession>
<dbReference type="NCBIfam" id="TIGR00539">
    <property type="entry name" value="hemN_rel"/>
    <property type="match status" value="1"/>
</dbReference>
<name>A0A2N3PSU0_9PROT</name>
<dbReference type="CDD" id="cd01335">
    <property type="entry name" value="Radical_SAM"/>
    <property type="match status" value="1"/>
</dbReference>
<dbReference type="GO" id="GO:0005737">
    <property type="term" value="C:cytoplasm"/>
    <property type="evidence" value="ECO:0007669"/>
    <property type="project" value="UniProtKB-SubCell"/>
</dbReference>
<dbReference type="Proteomes" id="UP000233293">
    <property type="component" value="Unassembled WGS sequence"/>
</dbReference>
<dbReference type="SFLD" id="SFLDS00029">
    <property type="entry name" value="Radical_SAM"/>
    <property type="match status" value="1"/>
</dbReference>
<dbReference type="GO" id="GO:0004109">
    <property type="term" value="F:coproporphyrinogen oxidase activity"/>
    <property type="evidence" value="ECO:0007669"/>
    <property type="project" value="InterPro"/>
</dbReference>
<dbReference type="InterPro" id="IPR034505">
    <property type="entry name" value="Coproporphyrinogen-III_oxidase"/>
</dbReference>
<sequence>MDDTFGIYFHWPFCLSKCPYCDFNSHVAASIDQESWRRALLRELAHFAPETAGRRVSSIFFGGGTPSLMAPATTAALLEAVAGHWPLDDHIEITLEANPGTIDADRFHAFRAAGVNRLSMGLQALDDASLRFLGRRHDVAQATAAVALARDIFPRISFDLIYARPGQTPAAWALELQRAITLAADHLSLYQLTIEPGTAFHPAHARGDFQLPDEDAAADMFELTATLTAASGLPAYEISNHARPGAECRHNLLYWRGADYLGIGPGAHGRLTDRSGRVSALNQHRAPETWLSAVERDGHGTRDRIALSGEERRAELVMMGLRLTEGLSASRFARQTGLALRGALNHSGLETMCGEGFLRWDGDHLQATDKGRLVLNSVIGALLV</sequence>
<keyword evidence="2" id="KW-0963">Cytoplasm</keyword>